<reference evidence="2 3" key="1">
    <citation type="submission" date="2019-07" db="EMBL/GenBank/DDBJ databases">
        <title>Whole genome shotgun sequence of Actinotalea fermentans NBRC 105374.</title>
        <authorList>
            <person name="Hosoyama A."/>
            <person name="Uohara A."/>
            <person name="Ohji S."/>
            <person name="Ichikawa N."/>
        </authorList>
    </citation>
    <scope>NUCLEOTIDE SEQUENCE [LARGE SCALE GENOMIC DNA]</scope>
    <source>
        <strain evidence="2 3">NBRC 105374</strain>
    </source>
</reference>
<gene>
    <name evidence="2" type="ORF">AFE02nite_04800</name>
</gene>
<dbReference type="Pfam" id="PF01636">
    <property type="entry name" value="APH"/>
    <property type="match status" value="1"/>
</dbReference>
<dbReference type="Gene3D" id="3.30.200.20">
    <property type="entry name" value="Phosphorylase Kinase, domain 1"/>
    <property type="match status" value="1"/>
</dbReference>
<dbReference type="PANTHER" id="PTHR21310">
    <property type="entry name" value="AMINOGLYCOSIDE PHOSPHOTRANSFERASE-RELATED-RELATED"/>
    <property type="match status" value="1"/>
</dbReference>
<dbReference type="InterPro" id="IPR051678">
    <property type="entry name" value="AGP_Transferase"/>
</dbReference>
<dbReference type="Gene3D" id="3.90.1200.10">
    <property type="match status" value="1"/>
</dbReference>
<proteinExistence type="predicted"/>
<evidence type="ECO:0000313" key="3">
    <source>
        <dbReference type="Proteomes" id="UP000321484"/>
    </source>
</evidence>
<feature type="domain" description="Aminoglycoside phosphotransferase" evidence="1">
    <location>
        <begin position="177"/>
        <end position="405"/>
    </location>
</feature>
<dbReference type="Proteomes" id="UP000321484">
    <property type="component" value="Unassembled WGS sequence"/>
</dbReference>
<dbReference type="SUPFAM" id="SSF56112">
    <property type="entry name" value="Protein kinase-like (PK-like)"/>
    <property type="match status" value="1"/>
</dbReference>
<organism evidence="2 3">
    <name type="scientific">Actinotalea fermentans</name>
    <dbReference type="NCBI Taxonomy" id="43671"/>
    <lineage>
        <taxon>Bacteria</taxon>
        <taxon>Bacillati</taxon>
        <taxon>Actinomycetota</taxon>
        <taxon>Actinomycetes</taxon>
        <taxon>Micrococcales</taxon>
        <taxon>Cellulomonadaceae</taxon>
        <taxon>Actinotalea</taxon>
    </lineage>
</organism>
<comment type="caution">
    <text evidence="2">The sequence shown here is derived from an EMBL/GenBank/DDBJ whole genome shotgun (WGS) entry which is preliminary data.</text>
</comment>
<dbReference type="InterPro" id="IPR011009">
    <property type="entry name" value="Kinase-like_dom_sf"/>
</dbReference>
<dbReference type="InterPro" id="IPR043519">
    <property type="entry name" value="NT_sf"/>
</dbReference>
<name>A0A511YUA1_9CELL</name>
<accession>A0A511YUA1</accession>
<sequence length="442" mass="47101">MTPERAAAVGALLERVPGWAAGRPEVTAVGLCGSWAAARARDDSDVDLVVLTARRADLAADLGWLAGLCGGPATVDRVRDWGPHLTEVRAVLVDGLEVEVGLADLAWAATDPVDPGTERVVTDAWVTLYDPGDALGSLTHAVHRRPAADVVVTEDLVRRLLAEQHPDLADHALVHADGGWDNEMYRLGDDLAVRLPRREVAAELAANEHRWLPRLAPLLRLRLPAPVRTGRPTRGFPYPWGVVPWLPGAPAWREPVAGRTAWAADLADALADLHVAAPTDAPVNPFRSGPLANRDEAVRQRLLVPVPGLPDAGRLQAVWRDALAAPPLLGPPTWVHGDPHPANLLVASGRLVALVDFGDLTAGDPATDLATAWLTFDEVGRAAFRDRLMARGALDGPTWRRARGWALSMGLTMVRRASDPAIGGIGRHALGQLLAEPGPPAS</sequence>
<dbReference type="RefSeq" id="WP_261765383.1">
    <property type="nucleotide sequence ID" value="NZ_BJYK01000001.1"/>
</dbReference>
<dbReference type="PANTHER" id="PTHR21310:SF42">
    <property type="entry name" value="BIFUNCTIONAL AAC_APH"/>
    <property type="match status" value="1"/>
</dbReference>
<keyword evidence="3" id="KW-1185">Reference proteome</keyword>
<dbReference type="AlphaFoldDB" id="A0A511YUA1"/>
<evidence type="ECO:0000313" key="2">
    <source>
        <dbReference type="EMBL" id="GEN78746.1"/>
    </source>
</evidence>
<dbReference type="SUPFAM" id="SSF81301">
    <property type="entry name" value="Nucleotidyltransferase"/>
    <property type="match status" value="1"/>
</dbReference>
<dbReference type="CDD" id="cd05155">
    <property type="entry name" value="APH_ChoK_like_1"/>
    <property type="match status" value="1"/>
</dbReference>
<dbReference type="EMBL" id="BJYK01000001">
    <property type="protein sequence ID" value="GEN78746.1"/>
    <property type="molecule type" value="Genomic_DNA"/>
</dbReference>
<dbReference type="Gene3D" id="3.30.460.10">
    <property type="entry name" value="Beta Polymerase, domain 2"/>
    <property type="match status" value="1"/>
</dbReference>
<evidence type="ECO:0000259" key="1">
    <source>
        <dbReference type="Pfam" id="PF01636"/>
    </source>
</evidence>
<protein>
    <recommendedName>
        <fullName evidence="1">Aminoglycoside phosphotransferase domain-containing protein</fullName>
    </recommendedName>
</protein>
<dbReference type="InterPro" id="IPR002575">
    <property type="entry name" value="Aminoglycoside_PTrfase"/>
</dbReference>